<sequence length="206" mass="22897">MTTSSFLLSSQRLLHRHRLLSRFFYYRPASSYQVNVYSVGSYGNRLASSYQVNVFSVAFSYQVNVYSVGFYDYRPTSSYQFNIFPVGSSDYRLASSHQVNVFSVGPNDYVNIFSDGRCTLTPSELIAVDADGGECKELEEIGSAQSASCSKEGVPEVVSQDVGGTYKLPLSFLLRIPVCVLKLNFLGLTSISVLVYLSKESLILSW</sequence>
<dbReference type="WBParaSite" id="HNAJ_0000930401-mRNA-1">
    <property type="protein sequence ID" value="HNAJ_0000930401-mRNA-1"/>
    <property type="gene ID" value="HNAJ_0000930401"/>
</dbReference>
<evidence type="ECO:0000313" key="2">
    <source>
        <dbReference type="Proteomes" id="UP000278807"/>
    </source>
</evidence>
<evidence type="ECO:0000313" key="1">
    <source>
        <dbReference type="EMBL" id="VDO05710.1"/>
    </source>
</evidence>
<name>A0A0R3TPC0_RODNA</name>
<reference evidence="3" key="1">
    <citation type="submission" date="2017-02" db="UniProtKB">
        <authorList>
            <consortium name="WormBaseParasite"/>
        </authorList>
    </citation>
    <scope>IDENTIFICATION</scope>
</reference>
<dbReference type="Proteomes" id="UP000278807">
    <property type="component" value="Unassembled WGS sequence"/>
</dbReference>
<reference evidence="1 2" key="2">
    <citation type="submission" date="2018-11" db="EMBL/GenBank/DDBJ databases">
        <authorList>
            <consortium name="Pathogen Informatics"/>
        </authorList>
    </citation>
    <scope>NUCLEOTIDE SEQUENCE [LARGE SCALE GENOMIC DNA]</scope>
</reference>
<accession>A0A0R3TPC0</accession>
<protein>
    <submittedName>
        <fullName evidence="3">Transmembrane protein</fullName>
    </submittedName>
</protein>
<organism evidence="3">
    <name type="scientific">Rodentolepis nana</name>
    <name type="common">Dwarf tapeworm</name>
    <name type="synonym">Hymenolepis nana</name>
    <dbReference type="NCBI Taxonomy" id="102285"/>
    <lineage>
        <taxon>Eukaryota</taxon>
        <taxon>Metazoa</taxon>
        <taxon>Spiralia</taxon>
        <taxon>Lophotrochozoa</taxon>
        <taxon>Platyhelminthes</taxon>
        <taxon>Cestoda</taxon>
        <taxon>Eucestoda</taxon>
        <taxon>Cyclophyllidea</taxon>
        <taxon>Hymenolepididae</taxon>
        <taxon>Rodentolepis</taxon>
    </lineage>
</organism>
<gene>
    <name evidence="1" type="ORF">HNAJ_LOCUS9299</name>
</gene>
<dbReference type="EMBL" id="UZAE01012562">
    <property type="protein sequence ID" value="VDO05710.1"/>
    <property type="molecule type" value="Genomic_DNA"/>
</dbReference>
<proteinExistence type="predicted"/>
<evidence type="ECO:0000313" key="3">
    <source>
        <dbReference type="WBParaSite" id="HNAJ_0000930401-mRNA-1"/>
    </source>
</evidence>
<keyword evidence="2" id="KW-1185">Reference proteome</keyword>
<dbReference type="AlphaFoldDB" id="A0A0R3TPC0"/>